<dbReference type="Proteomes" id="UP001062846">
    <property type="component" value="Chromosome 8"/>
</dbReference>
<dbReference type="EMBL" id="CM046395">
    <property type="protein sequence ID" value="KAI8544012.1"/>
    <property type="molecule type" value="Genomic_DNA"/>
</dbReference>
<organism evidence="1 2">
    <name type="scientific">Rhododendron molle</name>
    <name type="common">Chinese azalea</name>
    <name type="synonym">Azalea mollis</name>
    <dbReference type="NCBI Taxonomy" id="49168"/>
    <lineage>
        <taxon>Eukaryota</taxon>
        <taxon>Viridiplantae</taxon>
        <taxon>Streptophyta</taxon>
        <taxon>Embryophyta</taxon>
        <taxon>Tracheophyta</taxon>
        <taxon>Spermatophyta</taxon>
        <taxon>Magnoliopsida</taxon>
        <taxon>eudicotyledons</taxon>
        <taxon>Gunneridae</taxon>
        <taxon>Pentapetalae</taxon>
        <taxon>asterids</taxon>
        <taxon>Ericales</taxon>
        <taxon>Ericaceae</taxon>
        <taxon>Ericoideae</taxon>
        <taxon>Rhodoreae</taxon>
        <taxon>Rhododendron</taxon>
    </lineage>
</organism>
<reference evidence="1" key="1">
    <citation type="submission" date="2022-02" db="EMBL/GenBank/DDBJ databases">
        <title>Plant Genome Project.</title>
        <authorList>
            <person name="Zhang R.-G."/>
        </authorList>
    </citation>
    <scope>NUCLEOTIDE SEQUENCE</scope>
    <source>
        <strain evidence="1">AT1</strain>
    </source>
</reference>
<accession>A0ACC0MSK4</accession>
<comment type="caution">
    <text evidence="1">The sequence shown here is derived from an EMBL/GenBank/DDBJ whole genome shotgun (WGS) entry which is preliminary data.</text>
</comment>
<gene>
    <name evidence="1" type="ORF">RHMOL_Rhmol08G0262100</name>
</gene>
<proteinExistence type="predicted"/>
<sequence length="199" mass="21578">MRGGCACLVLVARSENQLQAVAGRARRLGSPEVIVESGDVLKVEDLDHLVNNAGIVSLCLFEDATNVGDFAPIMVIVLSTELGGKLMYQVKTLRTEVGSDTGITIVVPGAVDSEITRGDFKSKAGMDGLPVELTEGCTKAVFKSICRGDRYLIEPAWLRIIYPWKLLCPEAVDSFNRWLLITRPNNSTSNHNSGVLKSD</sequence>
<protein>
    <submittedName>
        <fullName evidence="1">Uncharacterized protein</fullName>
    </submittedName>
</protein>
<name>A0ACC0MSK4_RHOML</name>
<evidence type="ECO:0000313" key="1">
    <source>
        <dbReference type="EMBL" id="KAI8544012.1"/>
    </source>
</evidence>
<keyword evidence="2" id="KW-1185">Reference proteome</keyword>
<evidence type="ECO:0000313" key="2">
    <source>
        <dbReference type="Proteomes" id="UP001062846"/>
    </source>
</evidence>